<feature type="domain" description="C2H2-type" evidence="13">
    <location>
        <begin position="211"/>
        <end position="240"/>
    </location>
</feature>
<evidence type="ECO:0000256" key="11">
    <source>
        <dbReference type="PROSITE-ProRule" id="PRU00042"/>
    </source>
</evidence>
<dbReference type="GO" id="GO:0005634">
    <property type="term" value="C:nucleus"/>
    <property type="evidence" value="ECO:0007669"/>
    <property type="project" value="UniProtKB-SubCell"/>
</dbReference>
<evidence type="ECO:0000256" key="2">
    <source>
        <dbReference type="ARBA" id="ARBA00006991"/>
    </source>
</evidence>
<dbReference type="AlphaFoldDB" id="A0AAQ5ZUQ1"/>
<comment type="subcellular location">
    <subcellularLocation>
        <location evidence="1">Nucleus</location>
    </subcellularLocation>
</comment>
<dbReference type="Proteomes" id="UP001501940">
    <property type="component" value="Chromosome 10"/>
</dbReference>
<feature type="domain" description="C2H2-type" evidence="13">
    <location>
        <begin position="155"/>
        <end position="182"/>
    </location>
</feature>
<reference evidence="14" key="3">
    <citation type="submission" date="2025-09" db="UniProtKB">
        <authorList>
            <consortium name="Ensembl"/>
        </authorList>
    </citation>
    <scope>IDENTIFICATION</scope>
</reference>
<dbReference type="GO" id="GO:0042802">
    <property type="term" value="F:identical protein binding"/>
    <property type="evidence" value="ECO:0007669"/>
    <property type="project" value="UniProtKB-ARBA"/>
</dbReference>
<evidence type="ECO:0000256" key="6">
    <source>
        <dbReference type="ARBA" id="ARBA00022833"/>
    </source>
</evidence>
<evidence type="ECO:0000259" key="13">
    <source>
        <dbReference type="PROSITE" id="PS50157"/>
    </source>
</evidence>
<evidence type="ECO:0000256" key="4">
    <source>
        <dbReference type="ARBA" id="ARBA00022737"/>
    </source>
</evidence>
<dbReference type="SMART" id="SM00355">
    <property type="entry name" value="ZnF_C2H2"/>
    <property type="match status" value="4"/>
</dbReference>
<reference evidence="14 15" key="1">
    <citation type="submission" date="2022-01" db="EMBL/GenBank/DDBJ databases">
        <title>A chromosome-scale genome assembly of the false clownfish, Amphiprion ocellaris.</title>
        <authorList>
            <person name="Ryu T."/>
        </authorList>
    </citation>
    <scope>NUCLEOTIDE SEQUENCE [LARGE SCALE GENOMIC DNA]</scope>
</reference>
<evidence type="ECO:0000313" key="15">
    <source>
        <dbReference type="Proteomes" id="UP001501940"/>
    </source>
</evidence>
<dbReference type="FunFam" id="3.30.160.60:FF:000624">
    <property type="entry name" value="zinc finger protein 697"/>
    <property type="match status" value="1"/>
</dbReference>
<reference evidence="14" key="2">
    <citation type="submission" date="2025-08" db="UniProtKB">
        <authorList>
            <consortium name="Ensembl"/>
        </authorList>
    </citation>
    <scope>IDENTIFICATION</scope>
</reference>
<feature type="domain" description="C2H2-type" evidence="13">
    <location>
        <begin position="241"/>
        <end position="264"/>
    </location>
</feature>
<dbReference type="PANTHER" id="PTHR23235:SF120">
    <property type="entry name" value="KRUPPEL-LIKE FACTOR 15"/>
    <property type="match status" value="1"/>
</dbReference>
<evidence type="ECO:0000256" key="12">
    <source>
        <dbReference type="SAM" id="MobiDB-lite"/>
    </source>
</evidence>
<dbReference type="PANTHER" id="PTHR23235">
    <property type="entry name" value="KRUEPPEL-LIKE TRANSCRIPTION FACTOR"/>
    <property type="match status" value="1"/>
</dbReference>
<evidence type="ECO:0000256" key="7">
    <source>
        <dbReference type="ARBA" id="ARBA00023015"/>
    </source>
</evidence>
<evidence type="ECO:0000256" key="10">
    <source>
        <dbReference type="ARBA" id="ARBA00023242"/>
    </source>
</evidence>
<keyword evidence="8" id="KW-0238">DNA-binding</keyword>
<evidence type="ECO:0000256" key="9">
    <source>
        <dbReference type="ARBA" id="ARBA00023163"/>
    </source>
</evidence>
<evidence type="ECO:0000256" key="3">
    <source>
        <dbReference type="ARBA" id="ARBA00022723"/>
    </source>
</evidence>
<dbReference type="FunFam" id="3.30.160.60:FF:000508">
    <property type="entry name" value="Myeloid zinc finger 1"/>
    <property type="match status" value="1"/>
</dbReference>
<name>A0AAQ5ZUQ1_AMPOC</name>
<evidence type="ECO:0000256" key="8">
    <source>
        <dbReference type="ARBA" id="ARBA00023125"/>
    </source>
</evidence>
<dbReference type="InterPro" id="IPR013087">
    <property type="entry name" value="Znf_C2H2_type"/>
</dbReference>
<dbReference type="GO" id="GO:0008270">
    <property type="term" value="F:zinc ion binding"/>
    <property type="evidence" value="ECO:0007669"/>
    <property type="project" value="UniProtKB-KW"/>
</dbReference>
<feature type="region of interest" description="Disordered" evidence="12">
    <location>
        <begin position="1"/>
        <end position="26"/>
    </location>
</feature>
<dbReference type="FunFam" id="3.30.160.60:FF:002343">
    <property type="entry name" value="Zinc finger protein 33A"/>
    <property type="match status" value="1"/>
</dbReference>
<keyword evidence="9" id="KW-0804">Transcription</keyword>
<feature type="compositionally biased region" description="Polar residues" evidence="12">
    <location>
        <begin position="15"/>
        <end position="26"/>
    </location>
</feature>
<keyword evidence="4" id="KW-0677">Repeat</keyword>
<sequence length="284" mass="33099">MEERFLFDKPPCNEDINSNLYQKNPKTLQVNEEQEELCTRLYQEDQEAEHVKEEQEKFCTGQEREQLVPKQKIETFVVTSYQESDHSESEPNRNQLLSYNSDAAECPDPGGSKHVDSGSTKNAELKPKKRRHCKNVDNTAMPERHCDTGTDKKCKTCDVCGRAFKYNYRLRKHYSIHTGVKPLACQTCGKGFTENYHLNMHMRIHTGEKPFACETCGKSFTRRQYSALKTHYRSHTGERPFACETCGKSFTQRHHMTDHMRTHTPGHWKLSLVLHYQQGAKRHR</sequence>
<feature type="region of interest" description="Disordered" evidence="12">
    <location>
        <begin position="100"/>
        <end position="125"/>
    </location>
</feature>
<dbReference type="GO" id="GO:0000981">
    <property type="term" value="F:DNA-binding transcription factor activity, RNA polymerase II-specific"/>
    <property type="evidence" value="ECO:0007669"/>
    <property type="project" value="TreeGrafter"/>
</dbReference>
<keyword evidence="10" id="KW-0539">Nucleus</keyword>
<evidence type="ECO:0000313" key="14">
    <source>
        <dbReference type="Ensembl" id="ENSAOCP00000067460.1"/>
    </source>
</evidence>
<dbReference type="Gene3D" id="3.30.160.60">
    <property type="entry name" value="Classic Zinc Finger"/>
    <property type="match status" value="4"/>
</dbReference>
<dbReference type="Pfam" id="PF00096">
    <property type="entry name" value="zf-C2H2"/>
    <property type="match status" value="3"/>
</dbReference>
<keyword evidence="6" id="KW-0862">Zinc</keyword>
<organism evidence="14 15">
    <name type="scientific">Amphiprion ocellaris</name>
    <name type="common">Clown anemonefish</name>
    <dbReference type="NCBI Taxonomy" id="80972"/>
    <lineage>
        <taxon>Eukaryota</taxon>
        <taxon>Metazoa</taxon>
        <taxon>Chordata</taxon>
        <taxon>Craniata</taxon>
        <taxon>Vertebrata</taxon>
        <taxon>Euteleostomi</taxon>
        <taxon>Actinopterygii</taxon>
        <taxon>Neopterygii</taxon>
        <taxon>Teleostei</taxon>
        <taxon>Neoteleostei</taxon>
        <taxon>Acanthomorphata</taxon>
        <taxon>Ovalentaria</taxon>
        <taxon>Pomacentridae</taxon>
        <taxon>Amphiprion</taxon>
    </lineage>
</organism>
<dbReference type="GO" id="GO:0000978">
    <property type="term" value="F:RNA polymerase II cis-regulatory region sequence-specific DNA binding"/>
    <property type="evidence" value="ECO:0007669"/>
    <property type="project" value="TreeGrafter"/>
</dbReference>
<comment type="similarity">
    <text evidence="2">Belongs to the krueppel C2H2-type zinc-finger protein family.</text>
</comment>
<proteinExistence type="inferred from homology"/>
<evidence type="ECO:0000256" key="1">
    <source>
        <dbReference type="ARBA" id="ARBA00004123"/>
    </source>
</evidence>
<dbReference type="SUPFAM" id="SSF57667">
    <property type="entry name" value="beta-beta-alpha zinc fingers"/>
    <property type="match status" value="3"/>
</dbReference>
<keyword evidence="3" id="KW-0479">Metal-binding</keyword>
<keyword evidence="5 11" id="KW-0863">Zinc-finger</keyword>
<dbReference type="GeneTree" id="ENSGT00950000182774"/>
<feature type="domain" description="C2H2-type" evidence="13">
    <location>
        <begin position="183"/>
        <end position="210"/>
    </location>
</feature>
<protein>
    <recommendedName>
        <fullName evidence="13">C2H2-type domain-containing protein</fullName>
    </recommendedName>
</protein>
<dbReference type="InterPro" id="IPR036236">
    <property type="entry name" value="Znf_C2H2_sf"/>
</dbReference>
<keyword evidence="15" id="KW-1185">Reference proteome</keyword>
<dbReference type="Ensembl" id="ENSAOCT00000073097.1">
    <property type="protein sequence ID" value="ENSAOCP00000067460.1"/>
    <property type="gene ID" value="ENSAOCG00000022079.2"/>
</dbReference>
<dbReference type="PROSITE" id="PS50157">
    <property type="entry name" value="ZINC_FINGER_C2H2_2"/>
    <property type="match status" value="4"/>
</dbReference>
<accession>A0AAQ5ZUQ1</accession>
<evidence type="ECO:0000256" key="5">
    <source>
        <dbReference type="ARBA" id="ARBA00022771"/>
    </source>
</evidence>
<dbReference type="PROSITE" id="PS00028">
    <property type="entry name" value="ZINC_FINGER_C2H2_1"/>
    <property type="match status" value="3"/>
</dbReference>
<keyword evidence="7" id="KW-0805">Transcription regulation</keyword>